<evidence type="ECO:0000313" key="7">
    <source>
        <dbReference type="EMBL" id="KAF7333425.1"/>
    </source>
</evidence>
<dbReference type="InterPro" id="IPR018202">
    <property type="entry name" value="Ser_caboxypep_ser_AS"/>
</dbReference>
<dbReference type="InterPro" id="IPR001563">
    <property type="entry name" value="Peptidase_S10"/>
</dbReference>
<dbReference type="Gene3D" id="3.40.50.1820">
    <property type="entry name" value="alpha/beta hydrolase"/>
    <property type="match status" value="1"/>
</dbReference>
<dbReference type="PANTHER" id="PTHR11802:SF479">
    <property type="entry name" value="CARBOXYPEPTIDASE"/>
    <property type="match status" value="1"/>
</dbReference>
<dbReference type="EC" id="3.4.16.-" evidence="6"/>
<dbReference type="GO" id="GO:0006508">
    <property type="term" value="P:proteolysis"/>
    <property type="evidence" value="ECO:0007669"/>
    <property type="project" value="UniProtKB-KW"/>
</dbReference>
<dbReference type="Pfam" id="PF00450">
    <property type="entry name" value="Peptidase_S10"/>
    <property type="match status" value="1"/>
</dbReference>
<protein>
    <recommendedName>
        <fullName evidence="6">Carboxypeptidase</fullName>
        <ecNumber evidence="6">3.4.16.-</ecNumber>
    </recommendedName>
</protein>
<evidence type="ECO:0000256" key="2">
    <source>
        <dbReference type="ARBA" id="ARBA00022645"/>
    </source>
</evidence>
<dbReference type="PRINTS" id="PR00724">
    <property type="entry name" value="CRBOXYPTASEC"/>
</dbReference>
<keyword evidence="3 6" id="KW-0645">Protease</keyword>
<dbReference type="OrthoDB" id="443318at2759"/>
<keyword evidence="5" id="KW-0325">Glycoprotein</keyword>
<proteinExistence type="inferred from homology"/>
<keyword evidence="6" id="KW-0732">Signal</keyword>
<dbReference type="PROSITE" id="PS00560">
    <property type="entry name" value="CARBOXYPEPT_SER_HIS"/>
    <property type="match status" value="1"/>
</dbReference>
<feature type="chain" id="PRO_5034521646" description="Carboxypeptidase" evidence="6">
    <location>
        <begin position="21"/>
        <end position="524"/>
    </location>
</feature>
<dbReference type="InterPro" id="IPR033124">
    <property type="entry name" value="Ser_caboxypep_his_AS"/>
</dbReference>
<comment type="caution">
    <text evidence="7">The sequence shown here is derived from an EMBL/GenBank/DDBJ whole genome shotgun (WGS) entry which is preliminary data.</text>
</comment>
<keyword evidence="4 6" id="KW-0378">Hydrolase</keyword>
<keyword evidence="8" id="KW-1185">Reference proteome</keyword>
<sequence>MLLDSAFSLFVLGIFAGAASQRMMTKVPEVPNPLHRRVCHTVTTDKGKTDTICKHVNNIIFANPMASQFWVDGTTIPEVDFDVGDSWSGLLPISADPNETRKLFFWFFPPGPEGSFDDLILWMNGGPGCSSLEGFLQENGPFQWGVGTAKPVPNVNSWTNLSSVLWVEQPVGTGGTPNITDEDDLSVQLIGFLQQFLEVFSELKGKKLYLSGESYAGQYVPWIASHIFENPTTLNLSLQGIWIADPDLGWHVVQAQIPVVDFVRKYQNVFAFNQSFMAQLDSIAKKCNYEGYYEKFATYPPAGSLPLPGNSTKADPGCDIWNIVFQNALVKNKAFNAYRIFDTFPVLWDVLGFPGSFEDVQLSPVYFNRTDVKTAIHAPPDVDWTLCTNKDVFPHGDASLPSAFSVLPNVIEKSVRTVIIHGLADFVLIAEGARIVIQNLDYFHSIIRIRSWIKRTPGNGLQGFRTPIIDDSFLVDGVGSLGTAHTERGLTFLEVELSGHMVPQFSPLAAFQSMAFLMGFRTTP</sequence>
<name>A0A8H6X3F4_9AGAR</name>
<organism evidence="7 8">
    <name type="scientific">Mycena venus</name>
    <dbReference type="NCBI Taxonomy" id="2733690"/>
    <lineage>
        <taxon>Eukaryota</taxon>
        <taxon>Fungi</taxon>
        <taxon>Dikarya</taxon>
        <taxon>Basidiomycota</taxon>
        <taxon>Agaricomycotina</taxon>
        <taxon>Agaricomycetes</taxon>
        <taxon>Agaricomycetidae</taxon>
        <taxon>Agaricales</taxon>
        <taxon>Marasmiineae</taxon>
        <taxon>Mycenaceae</taxon>
        <taxon>Mycena</taxon>
    </lineage>
</organism>
<keyword evidence="2 6" id="KW-0121">Carboxypeptidase</keyword>
<dbReference type="Proteomes" id="UP000620124">
    <property type="component" value="Unassembled WGS sequence"/>
</dbReference>
<dbReference type="EMBL" id="JACAZI010000029">
    <property type="protein sequence ID" value="KAF7333425.1"/>
    <property type="molecule type" value="Genomic_DNA"/>
</dbReference>
<dbReference type="GO" id="GO:0004185">
    <property type="term" value="F:serine-type carboxypeptidase activity"/>
    <property type="evidence" value="ECO:0007669"/>
    <property type="project" value="UniProtKB-UniRule"/>
</dbReference>
<evidence type="ECO:0000313" key="8">
    <source>
        <dbReference type="Proteomes" id="UP000620124"/>
    </source>
</evidence>
<dbReference type="SUPFAM" id="SSF53474">
    <property type="entry name" value="alpha/beta-Hydrolases"/>
    <property type="match status" value="1"/>
</dbReference>
<feature type="signal peptide" evidence="6">
    <location>
        <begin position="1"/>
        <end position="20"/>
    </location>
</feature>
<gene>
    <name evidence="7" type="ORF">MVEN_02358300</name>
</gene>
<dbReference type="PROSITE" id="PS00131">
    <property type="entry name" value="CARBOXYPEPT_SER_SER"/>
    <property type="match status" value="1"/>
</dbReference>
<reference evidence="7" key="1">
    <citation type="submission" date="2020-05" db="EMBL/GenBank/DDBJ databases">
        <title>Mycena genomes resolve the evolution of fungal bioluminescence.</title>
        <authorList>
            <person name="Tsai I.J."/>
        </authorList>
    </citation>
    <scope>NUCLEOTIDE SEQUENCE</scope>
    <source>
        <strain evidence="7">CCC161011</strain>
    </source>
</reference>
<dbReference type="PANTHER" id="PTHR11802">
    <property type="entry name" value="SERINE PROTEASE FAMILY S10 SERINE CARBOXYPEPTIDASE"/>
    <property type="match status" value="1"/>
</dbReference>
<evidence type="ECO:0000256" key="5">
    <source>
        <dbReference type="ARBA" id="ARBA00023180"/>
    </source>
</evidence>
<evidence type="ECO:0000256" key="1">
    <source>
        <dbReference type="ARBA" id="ARBA00009431"/>
    </source>
</evidence>
<dbReference type="AlphaFoldDB" id="A0A8H6X3F4"/>
<evidence type="ECO:0000256" key="4">
    <source>
        <dbReference type="ARBA" id="ARBA00022801"/>
    </source>
</evidence>
<comment type="similarity">
    <text evidence="1 6">Belongs to the peptidase S10 family.</text>
</comment>
<accession>A0A8H6X3F4</accession>
<dbReference type="InterPro" id="IPR029058">
    <property type="entry name" value="AB_hydrolase_fold"/>
</dbReference>
<evidence type="ECO:0000256" key="3">
    <source>
        <dbReference type="ARBA" id="ARBA00022670"/>
    </source>
</evidence>
<evidence type="ECO:0000256" key="6">
    <source>
        <dbReference type="RuleBase" id="RU361156"/>
    </source>
</evidence>